<protein>
    <submittedName>
        <fullName evidence="1">Uncharacterized protein</fullName>
    </submittedName>
</protein>
<evidence type="ECO:0000313" key="2">
    <source>
        <dbReference type="Proteomes" id="UP000821866"/>
    </source>
</evidence>
<proteinExistence type="predicted"/>
<dbReference type="Proteomes" id="UP000821866">
    <property type="component" value="Chromosome 6"/>
</dbReference>
<reference evidence="1" key="2">
    <citation type="submission" date="2021-09" db="EMBL/GenBank/DDBJ databases">
        <authorList>
            <person name="Jia N."/>
            <person name="Wang J."/>
            <person name="Shi W."/>
            <person name="Du L."/>
            <person name="Sun Y."/>
            <person name="Zhan W."/>
            <person name="Jiang J."/>
            <person name="Wang Q."/>
            <person name="Zhang B."/>
            <person name="Ji P."/>
            <person name="Sakyi L.B."/>
            <person name="Cui X."/>
            <person name="Yuan T."/>
            <person name="Jiang B."/>
            <person name="Yang W."/>
            <person name="Lam T.T.-Y."/>
            <person name="Chang Q."/>
            <person name="Ding S."/>
            <person name="Wang X."/>
            <person name="Zhu J."/>
            <person name="Ruan X."/>
            <person name="Zhao L."/>
            <person name="Wei J."/>
            <person name="Que T."/>
            <person name="Du C."/>
            <person name="Cheng J."/>
            <person name="Dai P."/>
            <person name="Han X."/>
            <person name="Huang E."/>
            <person name="Gao Y."/>
            <person name="Liu J."/>
            <person name="Shao H."/>
            <person name="Ye R."/>
            <person name="Li L."/>
            <person name="Wei W."/>
            <person name="Wang X."/>
            <person name="Wang C."/>
            <person name="Huo Q."/>
            <person name="Li W."/>
            <person name="Guo W."/>
            <person name="Chen H."/>
            <person name="Chen S."/>
            <person name="Zhou L."/>
            <person name="Zhou L."/>
            <person name="Ni X."/>
            <person name="Tian J."/>
            <person name="Zhou Y."/>
            <person name="Sheng Y."/>
            <person name="Liu T."/>
            <person name="Pan Y."/>
            <person name="Xia L."/>
            <person name="Li J."/>
            <person name="Zhao F."/>
            <person name="Cao W."/>
        </authorList>
    </citation>
    <scope>NUCLEOTIDE SEQUENCE</scope>
    <source>
        <strain evidence="1">Rmic-2018</strain>
        <tissue evidence="1">Larvae</tissue>
    </source>
</reference>
<comment type="caution">
    <text evidence="1">The sequence shown here is derived from an EMBL/GenBank/DDBJ whole genome shotgun (WGS) entry which is preliminary data.</text>
</comment>
<keyword evidence="2" id="KW-1185">Reference proteome</keyword>
<reference evidence="1" key="1">
    <citation type="journal article" date="2020" name="Cell">
        <title>Large-Scale Comparative Analyses of Tick Genomes Elucidate Their Genetic Diversity and Vector Capacities.</title>
        <authorList>
            <consortium name="Tick Genome and Microbiome Consortium (TIGMIC)"/>
            <person name="Jia N."/>
            <person name="Wang J."/>
            <person name="Shi W."/>
            <person name="Du L."/>
            <person name="Sun Y."/>
            <person name="Zhan W."/>
            <person name="Jiang J.F."/>
            <person name="Wang Q."/>
            <person name="Zhang B."/>
            <person name="Ji P."/>
            <person name="Bell-Sakyi L."/>
            <person name="Cui X.M."/>
            <person name="Yuan T.T."/>
            <person name="Jiang B.G."/>
            <person name="Yang W.F."/>
            <person name="Lam T.T."/>
            <person name="Chang Q.C."/>
            <person name="Ding S.J."/>
            <person name="Wang X.J."/>
            <person name="Zhu J.G."/>
            <person name="Ruan X.D."/>
            <person name="Zhao L."/>
            <person name="Wei J.T."/>
            <person name="Ye R.Z."/>
            <person name="Que T.C."/>
            <person name="Du C.H."/>
            <person name="Zhou Y.H."/>
            <person name="Cheng J.X."/>
            <person name="Dai P.F."/>
            <person name="Guo W.B."/>
            <person name="Han X.H."/>
            <person name="Huang E.J."/>
            <person name="Li L.F."/>
            <person name="Wei W."/>
            <person name="Gao Y.C."/>
            <person name="Liu J.Z."/>
            <person name="Shao H.Z."/>
            <person name="Wang X."/>
            <person name="Wang C.C."/>
            <person name="Yang T.C."/>
            <person name="Huo Q.B."/>
            <person name="Li W."/>
            <person name="Chen H.Y."/>
            <person name="Chen S.E."/>
            <person name="Zhou L.G."/>
            <person name="Ni X.B."/>
            <person name="Tian J.H."/>
            <person name="Sheng Y."/>
            <person name="Liu T."/>
            <person name="Pan Y.S."/>
            <person name="Xia L.Y."/>
            <person name="Li J."/>
            <person name="Zhao F."/>
            <person name="Cao W.C."/>
        </authorList>
    </citation>
    <scope>NUCLEOTIDE SEQUENCE</scope>
    <source>
        <strain evidence="1">Rmic-2018</strain>
    </source>
</reference>
<sequence length="147" mass="16779">MNHKVIIRPKEGLTLTRRSAPVIGRAVRMAADIPWQKGREEDRIVVNDKQGTLIYSTPREDVAKKILYLKATKLDGKKYEVSTYMAAPESCGKGVVRRLDIRLTEREFELAFSHEENRPILGVRRMGNSTSVINTFVDDHPEMNDLL</sequence>
<organism evidence="1 2">
    <name type="scientific">Rhipicephalus microplus</name>
    <name type="common">Cattle tick</name>
    <name type="synonym">Boophilus microplus</name>
    <dbReference type="NCBI Taxonomy" id="6941"/>
    <lineage>
        <taxon>Eukaryota</taxon>
        <taxon>Metazoa</taxon>
        <taxon>Ecdysozoa</taxon>
        <taxon>Arthropoda</taxon>
        <taxon>Chelicerata</taxon>
        <taxon>Arachnida</taxon>
        <taxon>Acari</taxon>
        <taxon>Parasitiformes</taxon>
        <taxon>Ixodida</taxon>
        <taxon>Ixodoidea</taxon>
        <taxon>Ixodidae</taxon>
        <taxon>Rhipicephalinae</taxon>
        <taxon>Rhipicephalus</taxon>
        <taxon>Boophilus</taxon>
    </lineage>
</organism>
<dbReference type="EMBL" id="JABSTU010000008">
    <property type="protein sequence ID" value="KAH8022774.1"/>
    <property type="molecule type" value="Genomic_DNA"/>
</dbReference>
<evidence type="ECO:0000313" key="1">
    <source>
        <dbReference type="EMBL" id="KAH8022774.1"/>
    </source>
</evidence>
<name>A0A9J6DLF0_RHIMP</name>
<gene>
    <name evidence="1" type="ORF">HPB51_005072</name>
</gene>
<accession>A0A9J6DLF0</accession>
<dbReference type="VEuPathDB" id="VectorBase:LOC119161243"/>
<dbReference type="AlphaFoldDB" id="A0A9J6DLF0"/>